<name>A0ABT6TB00_9BACL</name>
<gene>
    <name evidence="2" type="ORF">KB449_00925</name>
</gene>
<dbReference type="InterPro" id="IPR050312">
    <property type="entry name" value="IolE/XylAMocC-like"/>
</dbReference>
<dbReference type="PANTHER" id="PTHR12110:SF53">
    <property type="entry name" value="BLR5974 PROTEIN"/>
    <property type="match status" value="1"/>
</dbReference>
<dbReference type="EMBL" id="JAGRPV010000001">
    <property type="protein sequence ID" value="MDI4643495.1"/>
    <property type="molecule type" value="Genomic_DNA"/>
</dbReference>
<protein>
    <submittedName>
        <fullName evidence="2">TIM barrel protein</fullName>
    </submittedName>
</protein>
<feature type="domain" description="Xylose isomerase-like TIM barrel" evidence="1">
    <location>
        <begin position="23"/>
        <end position="254"/>
    </location>
</feature>
<dbReference type="Proteomes" id="UP001161691">
    <property type="component" value="Unassembled WGS sequence"/>
</dbReference>
<keyword evidence="3" id="KW-1185">Reference proteome</keyword>
<proteinExistence type="predicted"/>
<dbReference type="InterPro" id="IPR036237">
    <property type="entry name" value="Xyl_isomerase-like_sf"/>
</dbReference>
<evidence type="ECO:0000259" key="1">
    <source>
        <dbReference type="Pfam" id="PF01261"/>
    </source>
</evidence>
<reference evidence="2" key="1">
    <citation type="submission" date="2023-04" db="EMBL/GenBank/DDBJ databases">
        <title>Comparative genomic analysis of Cohnella hashimotonis sp. nov., isolated from the International Space Station.</title>
        <authorList>
            <person name="Venkateswaran K."/>
            <person name="Simpson A."/>
        </authorList>
    </citation>
    <scope>NUCLEOTIDE SEQUENCE</scope>
    <source>
        <strain evidence="2">F6_2S_P_1</strain>
    </source>
</reference>
<organism evidence="2 3">
    <name type="scientific">Cohnella hashimotonis</name>
    <dbReference type="NCBI Taxonomy" id="2826895"/>
    <lineage>
        <taxon>Bacteria</taxon>
        <taxon>Bacillati</taxon>
        <taxon>Bacillota</taxon>
        <taxon>Bacilli</taxon>
        <taxon>Bacillales</taxon>
        <taxon>Paenibacillaceae</taxon>
        <taxon>Cohnella</taxon>
    </lineage>
</organism>
<dbReference type="InterPro" id="IPR013022">
    <property type="entry name" value="Xyl_isomerase-like_TIM-brl"/>
</dbReference>
<evidence type="ECO:0000313" key="3">
    <source>
        <dbReference type="Proteomes" id="UP001161691"/>
    </source>
</evidence>
<dbReference type="RefSeq" id="WP_282906553.1">
    <property type="nucleotide sequence ID" value="NZ_JAGRPV010000001.1"/>
</dbReference>
<dbReference type="SUPFAM" id="SSF51658">
    <property type="entry name" value="Xylose isomerase-like"/>
    <property type="match status" value="1"/>
</dbReference>
<accession>A0ABT6TB00</accession>
<sequence length="348" mass="38555">MKVGIDMHHGFLTEPATVEQGLEQAKREGFAGVYYKSPLDLSPRLDPGELRAAAECAASLGLYIDLGIGRVNPYNTNEVRDVWLLGGGDYKLAMEKLIGAAAAVGCRELIGVTAGWKGMFTGYHVYDRFRTDIAWEEQLRATASFLRSLAPALRDAGARINLETHEEITTWEILRLIEQVGEDALGVALDTANVVARGEDPLEAAKRVAPYVHQMHAKDCIVYFSDSGIVRQIKPAGQGIVEFEAVLKLIAEHEPKLHLQIEDHKGFMHADLFEAAWRDAHPDLSLADTMALVRHARSCERRIAAGELPDPAAYERPDYREQRDERLTAARSHLLVVLERLGLNESIG</sequence>
<comment type="caution">
    <text evidence="2">The sequence shown here is derived from an EMBL/GenBank/DDBJ whole genome shotgun (WGS) entry which is preliminary data.</text>
</comment>
<dbReference type="PANTHER" id="PTHR12110">
    <property type="entry name" value="HYDROXYPYRUVATE ISOMERASE"/>
    <property type="match status" value="1"/>
</dbReference>
<dbReference type="Gene3D" id="3.20.20.150">
    <property type="entry name" value="Divalent-metal-dependent TIM barrel enzymes"/>
    <property type="match status" value="1"/>
</dbReference>
<dbReference type="Pfam" id="PF01261">
    <property type="entry name" value="AP_endonuc_2"/>
    <property type="match status" value="1"/>
</dbReference>
<evidence type="ECO:0000313" key="2">
    <source>
        <dbReference type="EMBL" id="MDI4643495.1"/>
    </source>
</evidence>